<evidence type="ECO:0000313" key="1">
    <source>
        <dbReference type="EMBL" id="NAW67017.1"/>
    </source>
</evidence>
<organism evidence="1 2">
    <name type="scientific">Photobacterium halotolerans</name>
    <dbReference type="NCBI Taxonomy" id="265726"/>
    <lineage>
        <taxon>Bacteria</taxon>
        <taxon>Pseudomonadati</taxon>
        <taxon>Pseudomonadota</taxon>
        <taxon>Gammaproteobacteria</taxon>
        <taxon>Vibrionales</taxon>
        <taxon>Vibrionaceae</taxon>
        <taxon>Photobacterium</taxon>
    </lineage>
</organism>
<evidence type="ECO:0000313" key="2">
    <source>
        <dbReference type="Proteomes" id="UP000465712"/>
    </source>
</evidence>
<comment type="caution">
    <text evidence="1">The sequence shown here is derived from an EMBL/GenBank/DDBJ whole genome shotgun (WGS) entry which is preliminary data.</text>
</comment>
<name>A0A7X4WDZ9_9GAMM</name>
<sequence length="321" mass="34915">MTLANGHSVIVTGKDEPNLLLSLMSVLVKQLPDAQFGKQLAMAPVIDPASVNEQSLEATMQPSTTTQDTSERSQAKRLQIGVTTKVSQHELVKKVAKKRGVSVSIAARDLLQDGLDRFDHELLTVSPSELLANYERKANDYEGAETENWIIRADRRLVMKTRLRAGEYERSLSSFANFILANALSICPVADAVLAESSQAMLSDDAVAEALKVIEQSVGVKARTLAPQIGLGEQRGLTNMILGGTVQAPARVLAKLSSVLKLPLDVLSVALERRFAAQPVPSFKATEGKPTVQAERKAWSVAVRELQLPTEEQERLLELEG</sequence>
<dbReference type="Proteomes" id="UP000465712">
    <property type="component" value="Unassembled WGS sequence"/>
</dbReference>
<gene>
    <name evidence="1" type="ORF">CAG72_17625</name>
</gene>
<proteinExistence type="predicted"/>
<accession>A0A7X4WDZ9</accession>
<reference evidence="1 2" key="1">
    <citation type="submission" date="2017-05" db="EMBL/GenBank/DDBJ databases">
        <title>High clonality and local adaptation shapes Vibrionaceae linages within an endangered oasis.</title>
        <authorList>
            <person name="Vazquez-Rosas-Landa M."/>
        </authorList>
    </citation>
    <scope>NUCLEOTIDE SEQUENCE [LARGE SCALE GENOMIC DNA]</scope>
    <source>
        <strain evidence="1 2">P46_P4S1P180</strain>
    </source>
</reference>
<protein>
    <submittedName>
        <fullName evidence="1">Uncharacterized protein</fullName>
    </submittedName>
</protein>
<dbReference type="EMBL" id="WXWW01000252">
    <property type="protein sequence ID" value="NAW67017.1"/>
    <property type="molecule type" value="Genomic_DNA"/>
</dbReference>
<dbReference type="AlphaFoldDB" id="A0A7X4WDZ9"/>